<dbReference type="InterPro" id="IPR003439">
    <property type="entry name" value="ABC_transporter-like_ATP-bd"/>
</dbReference>
<evidence type="ECO:0000256" key="8">
    <source>
        <dbReference type="SAM" id="MobiDB-lite"/>
    </source>
</evidence>
<comment type="caution">
    <text evidence="10">The sequence shown here is derived from an EMBL/GenBank/DDBJ whole genome shotgun (WGS) entry which is preliminary data.</text>
</comment>
<evidence type="ECO:0000256" key="6">
    <source>
        <dbReference type="ARBA" id="ARBA00022840"/>
    </source>
</evidence>
<evidence type="ECO:0000313" key="11">
    <source>
        <dbReference type="Proteomes" id="UP001500540"/>
    </source>
</evidence>
<sequence>MTEPALAVEHLTIRTDDGRVLVDDLSLEVPSGARLALIGESGSGKSLTSLAIMGLLPDGMTAAGSIRVAGHEMVGVSDAAARRVRGRTVGIVFQEPLTALDPLQRLGDQLGEALTRAAAARSGTASGGQAPRGQMARGRMARGRMSRTERRAAVRAALGDVRLHEPDRIAQSYPHEASGGQRQRVAIAMALAARPDLLILDEPTTALDVTVQAEVLQLLDGIVAGGAMATLFVSHDLAVVAQMADSAVVLRGGRAVERGTVAQLLTAPREEYTRLLVTAARSLDDALDVGGER</sequence>
<dbReference type="CDD" id="cd03257">
    <property type="entry name" value="ABC_NikE_OppD_transporters"/>
    <property type="match status" value="1"/>
</dbReference>
<dbReference type="Proteomes" id="UP001500540">
    <property type="component" value="Unassembled WGS sequence"/>
</dbReference>
<keyword evidence="6" id="KW-0067">ATP-binding</keyword>
<dbReference type="SMART" id="SM00382">
    <property type="entry name" value="AAA"/>
    <property type="match status" value="1"/>
</dbReference>
<reference evidence="11" key="1">
    <citation type="journal article" date="2019" name="Int. J. Syst. Evol. Microbiol.">
        <title>The Global Catalogue of Microorganisms (GCM) 10K type strain sequencing project: providing services to taxonomists for standard genome sequencing and annotation.</title>
        <authorList>
            <consortium name="The Broad Institute Genomics Platform"/>
            <consortium name="The Broad Institute Genome Sequencing Center for Infectious Disease"/>
            <person name="Wu L."/>
            <person name="Ma J."/>
        </authorList>
    </citation>
    <scope>NUCLEOTIDE SEQUENCE [LARGE SCALE GENOMIC DNA]</scope>
    <source>
        <strain evidence="11">JCM 16950</strain>
    </source>
</reference>
<name>A0ABP7G3A8_9MICO</name>
<evidence type="ECO:0000256" key="2">
    <source>
        <dbReference type="ARBA" id="ARBA00005417"/>
    </source>
</evidence>
<proteinExistence type="inferred from homology"/>
<dbReference type="SUPFAM" id="SSF52540">
    <property type="entry name" value="P-loop containing nucleoside triphosphate hydrolases"/>
    <property type="match status" value="1"/>
</dbReference>
<dbReference type="Pfam" id="PF00005">
    <property type="entry name" value="ABC_tran"/>
    <property type="match status" value="1"/>
</dbReference>
<accession>A0ABP7G3A8</accession>
<dbReference type="PANTHER" id="PTHR43297:SF2">
    <property type="entry name" value="DIPEPTIDE TRANSPORT ATP-BINDING PROTEIN DPPD"/>
    <property type="match status" value="1"/>
</dbReference>
<feature type="domain" description="ABC transporter" evidence="9">
    <location>
        <begin position="6"/>
        <end position="277"/>
    </location>
</feature>
<evidence type="ECO:0000256" key="7">
    <source>
        <dbReference type="ARBA" id="ARBA00023136"/>
    </source>
</evidence>
<evidence type="ECO:0000256" key="1">
    <source>
        <dbReference type="ARBA" id="ARBA00004202"/>
    </source>
</evidence>
<keyword evidence="5" id="KW-0547">Nucleotide-binding</keyword>
<organism evidence="10 11">
    <name type="scientific">Microbacterium kribbense</name>
    <dbReference type="NCBI Taxonomy" id="433645"/>
    <lineage>
        <taxon>Bacteria</taxon>
        <taxon>Bacillati</taxon>
        <taxon>Actinomycetota</taxon>
        <taxon>Actinomycetes</taxon>
        <taxon>Micrococcales</taxon>
        <taxon>Microbacteriaceae</taxon>
        <taxon>Microbacterium</taxon>
    </lineage>
</organism>
<evidence type="ECO:0000259" key="9">
    <source>
        <dbReference type="PROSITE" id="PS50893"/>
    </source>
</evidence>
<evidence type="ECO:0000256" key="4">
    <source>
        <dbReference type="ARBA" id="ARBA00022475"/>
    </source>
</evidence>
<dbReference type="EMBL" id="BAABAF010000001">
    <property type="protein sequence ID" value="GAA3754747.1"/>
    <property type="molecule type" value="Genomic_DNA"/>
</dbReference>
<dbReference type="PROSITE" id="PS50893">
    <property type="entry name" value="ABC_TRANSPORTER_2"/>
    <property type="match status" value="1"/>
</dbReference>
<dbReference type="InterPro" id="IPR050388">
    <property type="entry name" value="ABC_Ni/Peptide_Import"/>
</dbReference>
<dbReference type="PANTHER" id="PTHR43297">
    <property type="entry name" value="OLIGOPEPTIDE TRANSPORT ATP-BINDING PROTEIN APPD"/>
    <property type="match status" value="1"/>
</dbReference>
<evidence type="ECO:0000256" key="3">
    <source>
        <dbReference type="ARBA" id="ARBA00022448"/>
    </source>
</evidence>
<comment type="similarity">
    <text evidence="2">Belongs to the ABC transporter superfamily.</text>
</comment>
<evidence type="ECO:0000256" key="5">
    <source>
        <dbReference type="ARBA" id="ARBA00022741"/>
    </source>
</evidence>
<evidence type="ECO:0000313" key="10">
    <source>
        <dbReference type="EMBL" id="GAA3754747.1"/>
    </source>
</evidence>
<feature type="region of interest" description="Disordered" evidence="8">
    <location>
        <begin position="119"/>
        <end position="147"/>
    </location>
</feature>
<comment type="subcellular location">
    <subcellularLocation>
        <location evidence="1">Cell membrane</location>
        <topology evidence="1">Peripheral membrane protein</topology>
    </subcellularLocation>
</comment>
<dbReference type="InterPro" id="IPR003593">
    <property type="entry name" value="AAA+_ATPase"/>
</dbReference>
<dbReference type="Gene3D" id="3.40.50.300">
    <property type="entry name" value="P-loop containing nucleotide triphosphate hydrolases"/>
    <property type="match status" value="1"/>
</dbReference>
<keyword evidence="11" id="KW-1185">Reference proteome</keyword>
<dbReference type="InterPro" id="IPR027417">
    <property type="entry name" value="P-loop_NTPase"/>
</dbReference>
<keyword evidence="3" id="KW-0813">Transport</keyword>
<keyword evidence="7" id="KW-0472">Membrane</keyword>
<dbReference type="RefSeq" id="WP_344780120.1">
    <property type="nucleotide sequence ID" value="NZ_BAABAF010000001.1"/>
</dbReference>
<feature type="compositionally biased region" description="Low complexity" evidence="8">
    <location>
        <begin position="119"/>
        <end position="138"/>
    </location>
</feature>
<keyword evidence="4" id="KW-1003">Cell membrane</keyword>
<gene>
    <name evidence="10" type="ORF">GCM10022240_04740</name>
</gene>
<protein>
    <recommendedName>
        <fullName evidence="9">ABC transporter domain-containing protein</fullName>
    </recommendedName>
</protein>